<feature type="region of interest" description="Disordered" evidence="1">
    <location>
        <begin position="545"/>
        <end position="625"/>
    </location>
</feature>
<dbReference type="AlphaFoldDB" id="A0A3S3VH95"/>
<feature type="compositionally biased region" description="Basic and acidic residues" evidence="1">
    <location>
        <begin position="554"/>
        <end position="569"/>
    </location>
</feature>
<reference evidence="2 3" key="1">
    <citation type="submission" date="2019-01" db="EMBL/GenBank/DDBJ databases">
        <title>The draft genome of Rhizobium sp. 24NR.</title>
        <authorList>
            <person name="Liu L."/>
            <person name="Liang L."/>
            <person name="Shi S."/>
            <person name="Xu L."/>
            <person name="Wang X."/>
            <person name="Li L."/>
            <person name="Zhang X."/>
        </authorList>
    </citation>
    <scope>NUCLEOTIDE SEQUENCE [LARGE SCALE GENOMIC DNA]</scope>
    <source>
        <strain evidence="2 3">24NR</strain>
    </source>
</reference>
<protein>
    <submittedName>
        <fullName evidence="2">Uncharacterized protein</fullName>
    </submittedName>
</protein>
<dbReference type="EMBL" id="SBIP01000003">
    <property type="protein sequence ID" value="RWX76571.1"/>
    <property type="molecule type" value="Genomic_DNA"/>
</dbReference>
<feature type="compositionally biased region" description="Basic and acidic residues" evidence="1">
    <location>
        <begin position="583"/>
        <end position="600"/>
    </location>
</feature>
<evidence type="ECO:0000313" key="2">
    <source>
        <dbReference type="EMBL" id="RWX76571.1"/>
    </source>
</evidence>
<gene>
    <name evidence="2" type="ORF">EPK99_12845</name>
</gene>
<keyword evidence="3" id="KW-1185">Reference proteome</keyword>
<comment type="caution">
    <text evidence="2">The sequence shown here is derived from an EMBL/GenBank/DDBJ whole genome shotgun (WGS) entry which is preliminary data.</text>
</comment>
<dbReference type="Proteomes" id="UP000287687">
    <property type="component" value="Unassembled WGS sequence"/>
</dbReference>
<dbReference type="OrthoDB" id="8404831at2"/>
<sequence length="625" mass="64291">MLPPVSAIGVITDIPVPAAQPVATVRVSPIEAANDQDAAALPVSGGRLGAMSLSAQLQLAQGFSIFAETIGALLKLPRAENEGLADYAKRIVAAVQALTPSQQALLETSLNQLVRGVTLRLLTDILKNPAGPETARLTALLQLAPFQGKDLAATAAVTSYLQNEGTEPSLSKTFLGAAAASPVAPGVSSAASQPLSPRTALPAPGATPVAVQQAEDSSASVSAVASDDTSAKTVAIKAQNITLAAAAVVLQQEDSSASVPAQAPSTAAPGNTAAISAIDEQKISPDLAPTFAPPRQDPAQALTFTNVQVSSSGVAAAPTAADPAVFPQAPPIPYLSEPAFDQIKAEAIAVADALAKLPRADNAEATALGSRPNLAFSAPVTAEFLVGDPLAAQTPEINPDRKSEARSILQTQDIASPARRLGQNAVLAITQWLADVFSAETWPKPSGSGLPRSEGNGSDAFLASLIANRSSAPIPVAPHHGDLAKAAIGAGQAPNAVEEADLDSFHTASIVPAKAVASAKADFPDTLPMVLPMLVPREGIPLPFVPYPPATEQKQNREGRKTKEVTKLDEEGEEPPPGQQSFHGHEQDKGQPREKQEERGGSGVKAEGEDDGSANDFYWRMAGWT</sequence>
<evidence type="ECO:0000256" key="1">
    <source>
        <dbReference type="SAM" id="MobiDB-lite"/>
    </source>
</evidence>
<accession>A0A3S3VH95</accession>
<name>A0A3S3VH95_9HYPH</name>
<dbReference type="RefSeq" id="WP_128443489.1">
    <property type="nucleotide sequence ID" value="NZ_SBIP01000003.1"/>
</dbReference>
<organism evidence="2 3">
    <name type="scientific">Neorhizobium lilium</name>
    <dbReference type="NCBI Taxonomy" id="2503024"/>
    <lineage>
        <taxon>Bacteria</taxon>
        <taxon>Pseudomonadati</taxon>
        <taxon>Pseudomonadota</taxon>
        <taxon>Alphaproteobacteria</taxon>
        <taxon>Hyphomicrobiales</taxon>
        <taxon>Rhizobiaceae</taxon>
        <taxon>Rhizobium/Agrobacterium group</taxon>
        <taxon>Neorhizobium</taxon>
    </lineage>
</organism>
<feature type="region of interest" description="Disordered" evidence="1">
    <location>
        <begin position="186"/>
        <end position="214"/>
    </location>
</feature>
<evidence type="ECO:0000313" key="3">
    <source>
        <dbReference type="Proteomes" id="UP000287687"/>
    </source>
</evidence>
<proteinExistence type="predicted"/>